<dbReference type="EMBL" id="JBHUFU010000002">
    <property type="protein sequence ID" value="MFD1829218.1"/>
    <property type="molecule type" value="Genomic_DNA"/>
</dbReference>
<dbReference type="RefSeq" id="WP_380897512.1">
    <property type="nucleotide sequence ID" value="NZ_JBHUFU010000002.1"/>
</dbReference>
<feature type="compositionally biased region" description="Pro residues" evidence="1">
    <location>
        <begin position="144"/>
        <end position="158"/>
    </location>
</feature>
<feature type="region of interest" description="Disordered" evidence="1">
    <location>
        <begin position="140"/>
        <end position="218"/>
    </location>
</feature>
<protein>
    <submittedName>
        <fullName evidence="2">Uncharacterized protein</fullName>
    </submittedName>
</protein>
<reference evidence="3" key="1">
    <citation type="journal article" date="2019" name="Int. J. Syst. Evol. Microbiol.">
        <title>The Global Catalogue of Microorganisms (GCM) 10K type strain sequencing project: providing services to taxonomists for standard genome sequencing and annotation.</title>
        <authorList>
            <consortium name="The Broad Institute Genomics Platform"/>
            <consortium name="The Broad Institute Genome Sequencing Center for Infectious Disease"/>
            <person name="Wu L."/>
            <person name="Ma J."/>
        </authorList>
    </citation>
    <scope>NUCLEOTIDE SEQUENCE [LARGE SCALE GENOMIC DNA]</scope>
    <source>
        <strain evidence="3">CGMCC 4.7455</strain>
    </source>
</reference>
<organism evidence="2 3">
    <name type="scientific">Streptomyces desertarenae</name>
    <dbReference type="NCBI Taxonomy" id="2666184"/>
    <lineage>
        <taxon>Bacteria</taxon>
        <taxon>Bacillati</taxon>
        <taxon>Actinomycetota</taxon>
        <taxon>Actinomycetes</taxon>
        <taxon>Kitasatosporales</taxon>
        <taxon>Streptomycetaceae</taxon>
        <taxon>Streptomyces</taxon>
    </lineage>
</organism>
<keyword evidence="3" id="KW-1185">Reference proteome</keyword>
<evidence type="ECO:0000313" key="3">
    <source>
        <dbReference type="Proteomes" id="UP001597365"/>
    </source>
</evidence>
<dbReference type="Proteomes" id="UP001597365">
    <property type="component" value="Unassembled WGS sequence"/>
</dbReference>
<sequence>MPTPHGSRGALVLSAAELRVLRSALALVLCPGHTPPPRAGERAPERAEVLRACLHLAEALEEAAREADRMREFLLADLDRYRAALPGSAAGYLARLEEALAADCPPGPEDVAALRGLCALPAGQRERRRRAGLLERCERLCGPVPRPGDPEAPAPPGWSPEAPGRPGSAGPSDCADFPPPGPGRGRPAALPRPVPTPAEVFPAGRRPSCGPHRQAQPA</sequence>
<accession>A0ABW4PHF5</accession>
<comment type="caution">
    <text evidence="2">The sequence shown here is derived from an EMBL/GenBank/DDBJ whole genome shotgun (WGS) entry which is preliminary data.</text>
</comment>
<proteinExistence type="predicted"/>
<evidence type="ECO:0000313" key="2">
    <source>
        <dbReference type="EMBL" id="MFD1829218.1"/>
    </source>
</evidence>
<evidence type="ECO:0000256" key="1">
    <source>
        <dbReference type="SAM" id="MobiDB-lite"/>
    </source>
</evidence>
<gene>
    <name evidence="2" type="ORF">ACFSJS_06030</name>
</gene>
<name>A0ABW4PHF5_9ACTN</name>